<comment type="caution">
    <text evidence="2">The sequence shown here is derived from an EMBL/GenBank/DDBJ whole genome shotgun (WGS) entry which is preliminary data.</text>
</comment>
<keyword evidence="3" id="KW-1185">Reference proteome</keyword>
<evidence type="ECO:0000256" key="1">
    <source>
        <dbReference type="SAM" id="SignalP"/>
    </source>
</evidence>
<reference evidence="2" key="1">
    <citation type="journal article" date="2020" name="Fungal Divers.">
        <title>Resolving the Mortierellaceae phylogeny through synthesis of multi-gene phylogenetics and phylogenomics.</title>
        <authorList>
            <person name="Vandepol N."/>
            <person name="Liber J."/>
            <person name="Desiro A."/>
            <person name="Na H."/>
            <person name="Kennedy M."/>
            <person name="Barry K."/>
            <person name="Grigoriev I.V."/>
            <person name="Miller A.N."/>
            <person name="O'Donnell K."/>
            <person name="Stajich J.E."/>
            <person name="Bonito G."/>
        </authorList>
    </citation>
    <scope>NUCLEOTIDE SEQUENCE</scope>
    <source>
        <strain evidence="2">NRRL 2769</strain>
    </source>
</reference>
<dbReference type="AlphaFoldDB" id="A0A9P6SZ09"/>
<dbReference type="Gene3D" id="3.80.10.10">
    <property type="entry name" value="Ribonuclease Inhibitor"/>
    <property type="match status" value="1"/>
</dbReference>
<feature type="non-terminal residue" evidence="2">
    <location>
        <position position="288"/>
    </location>
</feature>
<organism evidence="2 3">
    <name type="scientific">Entomortierella chlamydospora</name>
    <dbReference type="NCBI Taxonomy" id="101097"/>
    <lineage>
        <taxon>Eukaryota</taxon>
        <taxon>Fungi</taxon>
        <taxon>Fungi incertae sedis</taxon>
        <taxon>Mucoromycota</taxon>
        <taxon>Mortierellomycotina</taxon>
        <taxon>Mortierellomycetes</taxon>
        <taxon>Mortierellales</taxon>
        <taxon>Mortierellaceae</taxon>
        <taxon>Entomortierella</taxon>
    </lineage>
</organism>
<accession>A0A9P6SZ09</accession>
<dbReference type="EMBL" id="JAAAID010001084">
    <property type="protein sequence ID" value="KAG0011809.1"/>
    <property type="molecule type" value="Genomic_DNA"/>
</dbReference>
<feature type="chain" id="PRO_5040109250" description="F-box domain protein" evidence="1">
    <location>
        <begin position="18"/>
        <end position="288"/>
    </location>
</feature>
<keyword evidence="1" id="KW-0732">Signal</keyword>
<dbReference type="SUPFAM" id="SSF52047">
    <property type="entry name" value="RNI-like"/>
    <property type="match status" value="1"/>
</dbReference>
<proteinExistence type="predicted"/>
<protein>
    <recommendedName>
        <fullName evidence="4">F-box domain protein</fullName>
    </recommendedName>
</protein>
<name>A0A9P6SZ09_9FUNG</name>
<dbReference type="Proteomes" id="UP000703661">
    <property type="component" value="Unassembled WGS sequence"/>
</dbReference>
<evidence type="ECO:0008006" key="4">
    <source>
        <dbReference type="Google" id="ProtNLM"/>
    </source>
</evidence>
<gene>
    <name evidence="2" type="ORF">BGZ80_000414</name>
</gene>
<sequence length="288" mass="32818">MSLKLSRVTLTLDAVKALLAACANKGQVAREAQKEDYATSRGKSNGLVSLRLTDLRFQSFDTTALSALAPLPHLEHIDIQRTHGIGAYGFLRLLELCPNIKSFYWRHIMTGTSFRVDKWVKLVESGAWPRLTCLDVLGEEFKDEGLCRVIESLPLPLEKFMVRSTEFGHRSFNALMSAERHYNHIQELELAGCLDVTSCMIQQIMTKMPALENFSAYRLYVTDILGTSTTNRNDTKNNQEWVCTNLRALRLCIDMGETFHPSSLEYDELQRQVYHRLSNLKVLETLNI</sequence>
<feature type="signal peptide" evidence="1">
    <location>
        <begin position="1"/>
        <end position="17"/>
    </location>
</feature>
<evidence type="ECO:0000313" key="2">
    <source>
        <dbReference type="EMBL" id="KAG0011809.1"/>
    </source>
</evidence>
<evidence type="ECO:0000313" key="3">
    <source>
        <dbReference type="Proteomes" id="UP000703661"/>
    </source>
</evidence>
<dbReference type="InterPro" id="IPR032675">
    <property type="entry name" value="LRR_dom_sf"/>
</dbReference>